<dbReference type="PANTHER" id="PTHR43213">
    <property type="entry name" value="BIFUNCTIONAL DTTP/UTP PYROPHOSPHATASE/METHYLTRANSFERASE PROTEIN-RELATED"/>
    <property type="match status" value="1"/>
</dbReference>
<evidence type="ECO:0000256" key="2">
    <source>
        <dbReference type="ARBA" id="ARBA00022801"/>
    </source>
</evidence>
<dbReference type="STRING" id="617002.SAMN05660653_02816"/>
<dbReference type="PANTHER" id="PTHR43213:SF5">
    <property type="entry name" value="BIFUNCTIONAL DTTP_UTP PYROPHOSPHATASE_METHYLTRANSFERASE PROTEIN-RELATED"/>
    <property type="match status" value="1"/>
</dbReference>
<dbReference type="GO" id="GO:0009117">
    <property type="term" value="P:nucleotide metabolic process"/>
    <property type="evidence" value="ECO:0007669"/>
    <property type="project" value="UniProtKB-KW"/>
</dbReference>
<comment type="similarity">
    <text evidence="4">Belongs to the Maf family. YhdE subfamily.</text>
</comment>
<dbReference type="SUPFAM" id="SSF52972">
    <property type="entry name" value="ITPase-like"/>
    <property type="match status" value="1"/>
</dbReference>
<protein>
    <recommendedName>
        <fullName evidence="4">dTTP/UTP pyrophosphatase</fullName>
        <shortName evidence="4">dTTPase/UTPase</shortName>
        <ecNumber evidence="4">3.6.1.9</ecNumber>
    </recommendedName>
    <alternativeName>
        <fullName evidence="4">Nucleoside triphosphate pyrophosphatase</fullName>
    </alternativeName>
    <alternativeName>
        <fullName evidence="4">Nucleotide pyrophosphatase</fullName>
        <shortName evidence="4">Nucleotide PPase</shortName>
    </alternativeName>
</protein>
<dbReference type="Proteomes" id="UP000198771">
    <property type="component" value="Unassembled WGS sequence"/>
</dbReference>
<dbReference type="HAMAP" id="MF_00528">
    <property type="entry name" value="Maf"/>
    <property type="match status" value="1"/>
</dbReference>
<dbReference type="GO" id="GO:0005737">
    <property type="term" value="C:cytoplasm"/>
    <property type="evidence" value="ECO:0007669"/>
    <property type="project" value="UniProtKB-SubCell"/>
</dbReference>
<dbReference type="AlphaFoldDB" id="A0A1G6EG57"/>
<comment type="catalytic activity">
    <reaction evidence="4">
        <text>dTTP + H2O = dTMP + diphosphate + H(+)</text>
        <dbReference type="Rhea" id="RHEA:28534"/>
        <dbReference type="ChEBI" id="CHEBI:15377"/>
        <dbReference type="ChEBI" id="CHEBI:15378"/>
        <dbReference type="ChEBI" id="CHEBI:33019"/>
        <dbReference type="ChEBI" id="CHEBI:37568"/>
        <dbReference type="ChEBI" id="CHEBI:63528"/>
        <dbReference type="EC" id="3.6.1.9"/>
    </reaction>
</comment>
<feature type="active site" description="Proton acceptor" evidence="4">
    <location>
        <position position="74"/>
    </location>
</feature>
<dbReference type="InterPro" id="IPR029001">
    <property type="entry name" value="ITPase-like_fam"/>
</dbReference>
<comment type="cofactor">
    <cofactor evidence="1 4">
        <name>a divalent metal cation</name>
        <dbReference type="ChEBI" id="CHEBI:60240"/>
    </cofactor>
</comment>
<evidence type="ECO:0000313" key="5">
    <source>
        <dbReference type="EMBL" id="SDB56376.1"/>
    </source>
</evidence>
<keyword evidence="4" id="KW-0963">Cytoplasm</keyword>
<evidence type="ECO:0000256" key="3">
    <source>
        <dbReference type="ARBA" id="ARBA00023080"/>
    </source>
</evidence>
<dbReference type="Pfam" id="PF02545">
    <property type="entry name" value="Maf"/>
    <property type="match status" value="1"/>
</dbReference>
<evidence type="ECO:0000256" key="4">
    <source>
        <dbReference type="HAMAP-Rule" id="MF_00528"/>
    </source>
</evidence>
<dbReference type="EC" id="3.6.1.9" evidence="4"/>
<dbReference type="GO" id="GO:0036218">
    <property type="term" value="F:dTTP diphosphatase activity"/>
    <property type="evidence" value="ECO:0007669"/>
    <property type="project" value="RHEA"/>
</dbReference>
<keyword evidence="3 4" id="KW-0546">Nucleotide metabolism</keyword>
<comment type="subcellular location">
    <subcellularLocation>
        <location evidence="4">Cytoplasm</location>
    </subcellularLocation>
</comment>
<dbReference type="GO" id="GO:0036221">
    <property type="term" value="F:UTP diphosphatase activity"/>
    <property type="evidence" value="ECO:0007669"/>
    <property type="project" value="RHEA"/>
</dbReference>
<feature type="site" description="Important for substrate specificity" evidence="4">
    <location>
        <position position="75"/>
    </location>
</feature>
<organism evidence="5 6">
    <name type="scientific">Desulfonatronum thiosulfatophilum</name>
    <dbReference type="NCBI Taxonomy" id="617002"/>
    <lineage>
        <taxon>Bacteria</taxon>
        <taxon>Pseudomonadati</taxon>
        <taxon>Thermodesulfobacteriota</taxon>
        <taxon>Desulfovibrionia</taxon>
        <taxon>Desulfovibrionales</taxon>
        <taxon>Desulfonatronaceae</taxon>
        <taxon>Desulfonatronum</taxon>
    </lineage>
</organism>
<gene>
    <name evidence="5" type="ORF">SAMN05660653_02816</name>
</gene>
<evidence type="ECO:0000256" key="1">
    <source>
        <dbReference type="ARBA" id="ARBA00001968"/>
    </source>
</evidence>
<keyword evidence="6" id="KW-1185">Reference proteome</keyword>
<name>A0A1G6EG57_9BACT</name>
<dbReference type="EMBL" id="FMXO01000018">
    <property type="protein sequence ID" value="SDB56376.1"/>
    <property type="molecule type" value="Genomic_DNA"/>
</dbReference>
<sequence>MFQTTSPLVLGSGSPRRRELLEGLGILFAVHPAVDPEPEFVTGSCPEEHALDAARRKAREVAVAYPEAMVLAADTIVVVDGDVLGKPENAAVALEMLQRLAGREHAVITGCCLRMHAKGYEQGFAVRTRVWMRDFGKDVLTAYAATGEPLDKAGAYGIQDRAGFLVERIEGSYTNVVGLPLAETIKLLLEQDIIKARCHETYVVWR</sequence>
<dbReference type="RefSeq" id="WP_092123172.1">
    <property type="nucleotide sequence ID" value="NZ_FMXO01000018.1"/>
</dbReference>
<feature type="site" description="Important for substrate specificity" evidence="4">
    <location>
        <position position="16"/>
    </location>
</feature>
<dbReference type="NCBIfam" id="TIGR00172">
    <property type="entry name" value="maf"/>
    <property type="match status" value="1"/>
</dbReference>
<evidence type="ECO:0000313" key="6">
    <source>
        <dbReference type="Proteomes" id="UP000198771"/>
    </source>
</evidence>
<dbReference type="CDD" id="cd00555">
    <property type="entry name" value="Maf"/>
    <property type="match status" value="1"/>
</dbReference>
<comment type="function">
    <text evidence="4">Nucleoside triphosphate pyrophosphatase that hydrolyzes dTTP and UTP. May have a dual role in cell division arrest and in preventing the incorporation of modified nucleotides into cellular nucleic acids.</text>
</comment>
<reference evidence="5 6" key="1">
    <citation type="submission" date="2016-10" db="EMBL/GenBank/DDBJ databases">
        <authorList>
            <person name="de Groot N.N."/>
        </authorList>
    </citation>
    <scope>NUCLEOTIDE SEQUENCE [LARGE SCALE GENOMIC DNA]</scope>
    <source>
        <strain evidence="5 6">ASO4-2</strain>
    </source>
</reference>
<proteinExistence type="inferred from homology"/>
<dbReference type="InterPro" id="IPR003697">
    <property type="entry name" value="Maf-like"/>
</dbReference>
<comment type="catalytic activity">
    <reaction evidence="4">
        <text>UTP + H2O = UMP + diphosphate + H(+)</text>
        <dbReference type="Rhea" id="RHEA:29395"/>
        <dbReference type="ChEBI" id="CHEBI:15377"/>
        <dbReference type="ChEBI" id="CHEBI:15378"/>
        <dbReference type="ChEBI" id="CHEBI:33019"/>
        <dbReference type="ChEBI" id="CHEBI:46398"/>
        <dbReference type="ChEBI" id="CHEBI:57865"/>
        <dbReference type="EC" id="3.6.1.9"/>
    </reaction>
</comment>
<accession>A0A1G6EG57</accession>
<keyword evidence="2 4" id="KW-0378">Hydrolase</keyword>
<dbReference type="OrthoDB" id="9807767at2"/>
<dbReference type="Gene3D" id="3.90.950.10">
    <property type="match status" value="1"/>
</dbReference>
<dbReference type="PIRSF" id="PIRSF006305">
    <property type="entry name" value="Maf"/>
    <property type="match status" value="1"/>
</dbReference>
<comment type="caution">
    <text evidence="4">Lacks conserved residue(s) required for the propagation of feature annotation.</text>
</comment>
<feature type="site" description="Important for substrate specificity" evidence="4">
    <location>
        <position position="159"/>
    </location>
</feature>